<keyword evidence="2" id="KW-1185">Reference proteome</keyword>
<protein>
    <submittedName>
        <fullName evidence="1">Uncharacterized protein</fullName>
    </submittedName>
</protein>
<reference evidence="1 2" key="1">
    <citation type="journal article" date="2018" name="Environ. Microbiol.">
        <title>Novel energy conservation strategies and behaviour of Pelotomaculum schinkii driving syntrophic propionate catabolism.</title>
        <authorList>
            <person name="Hidalgo-Ahumada C.A.P."/>
            <person name="Nobu M.K."/>
            <person name="Narihiro T."/>
            <person name="Tamaki H."/>
            <person name="Liu W.T."/>
            <person name="Kamagata Y."/>
            <person name="Stams A.J.M."/>
            <person name="Imachi H."/>
            <person name="Sousa D.Z."/>
        </authorList>
    </citation>
    <scope>NUCLEOTIDE SEQUENCE [LARGE SCALE GENOMIC DNA]</scope>
    <source>
        <strain evidence="1 2">MGP</strain>
    </source>
</reference>
<comment type="caution">
    <text evidence="1">The sequence shown here is derived from an EMBL/GenBank/DDBJ whole genome shotgun (WGS) entry which is preliminary data.</text>
</comment>
<dbReference type="Proteomes" id="UP000297597">
    <property type="component" value="Unassembled WGS sequence"/>
</dbReference>
<proteinExistence type="predicted"/>
<dbReference type="EMBL" id="QFFZ01000006">
    <property type="protein sequence ID" value="TEB12489.1"/>
    <property type="molecule type" value="Genomic_DNA"/>
</dbReference>
<dbReference type="AlphaFoldDB" id="A0A4Y7RUT0"/>
<name>A0A4Y7RUT0_9FIRM</name>
<sequence>MFSLDRIKSAYEMAMERFKQRKEVPQSEIERMELIPQGQALAAKFLREKEFDILSEVEKQAGDLRKYIIEGVQETFLNNLQMPGDKDTMEANKKAMEGLLLIKKNKNALKETFGQLEHLFQYYERTMEQAFGQFKERYAAKMSASLKKLEQRTGQKIKADPEKQPGFREEWMRAVSGINNQYEQLLREQKEKIRALP</sequence>
<dbReference type="OrthoDB" id="1722738at2"/>
<evidence type="ECO:0000313" key="1">
    <source>
        <dbReference type="EMBL" id="TEB12489.1"/>
    </source>
</evidence>
<accession>A0A4Y7RUT0</accession>
<gene>
    <name evidence="1" type="ORF">Pmgp_00820</name>
</gene>
<dbReference type="InterPro" id="IPR046598">
    <property type="entry name" value="DUF6657"/>
</dbReference>
<organism evidence="1 2">
    <name type="scientific">Pelotomaculum propionicicum</name>
    <dbReference type="NCBI Taxonomy" id="258475"/>
    <lineage>
        <taxon>Bacteria</taxon>
        <taxon>Bacillati</taxon>
        <taxon>Bacillota</taxon>
        <taxon>Clostridia</taxon>
        <taxon>Eubacteriales</taxon>
        <taxon>Desulfotomaculaceae</taxon>
        <taxon>Pelotomaculum</taxon>
    </lineage>
</organism>
<evidence type="ECO:0000313" key="2">
    <source>
        <dbReference type="Proteomes" id="UP000297597"/>
    </source>
</evidence>
<dbReference type="Pfam" id="PF20362">
    <property type="entry name" value="DUF6657"/>
    <property type="match status" value="1"/>
</dbReference>